<dbReference type="HOGENOM" id="CLU_1611265_0_0_1"/>
<dbReference type="Proteomes" id="UP000053780">
    <property type="component" value="Unassembled WGS sequence"/>
</dbReference>
<sequence>MVFKILKGLYNIVEDKEWYVKEVFCILNLFVVNNNFCIDECVNVMKEFVSRESNDSKINDKKVYVDLDNNQQLQISDFQPLIENIDKDLRISYFIVQILKLLNNTQLSIQIIKILKNNLNFLSHAFDLEIFQEYLPEYFDKLKDIYNSKDNKIAIQAFMVIEFVV</sequence>
<dbReference type="OrthoDB" id="5148094at2759"/>
<evidence type="ECO:0000313" key="2">
    <source>
        <dbReference type="Proteomes" id="UP000053780"/>
    </source>
</evidence>
<accession>T0L8C7</accession>
<dbReference type="AlphaFoldDB" id="T0L8C7"/>
<proteinExistence type="predicted"/>
<dbReference type="PROSITE" id="PS00018">
    <property type="entry name" value="EF_HAND_1"/>
    <property type="match status" value="1"/>
</dbReference>
<organism evidence="1 2">
    <name type="scientific">Vairimorpha apis BRL 01</name>
    <dbReference type="NCBI Taxonomy" id="1037528"/>
    <lineage>
        <taxon>Eukaryota</taxon>
        <taxon>Fungi</taxon>
        <taxon>Fungi incertae sedis</taxon>
        <taxon>Microsporidia</taxon>
        <taxon>Nosematidae</taxon>
        <taxon>Vairimorpha</taxon>
    </lineage>
</organism>
<dbReference type="InterPro" id="IPR018247">
    <property type="entry name" value="EF_Hand_1_Ca_BS"/>
</dbReference>
<dbReference type="VEuPathDB" id="MicrosporidiaDB:NAPIS_ORF01627"/>
<name>T0L8C7_9MICR</name>
<protein>
    <submittedName>
        <fullName evidence="1">Uncharacterized protein</fullName>
    </submittedName>
</protein>
<keyword evidence="2" id="KW-1185">Reference proteome</keyword>
<reference evidence="1 2" key="1">
    <citation type="journal article" date="2013" name="BMC Genomics">
        <title>Genome sequencing and comparative genomics of honey bee microsporidia, Nosema apis reveal novel insights into host-parasite interactions.</title>
        <authorList>
            <person name="Chen Yp."/>
            <person name="Pettis J.S."/>
            <person name="Zhao Y."/>
            <person name="Liu X."/>
            <person name="Tallon L.J."/>
            <person name="Sadzewicz L.D."/>
            <person name="Li R."/>
            <person name="Zheng H."/>
            <person name="Huang S."/>
            <person name="Zhang X."/>
            <person name="Hamilton M.C."/>
            <person name="Pernal S.F."/>
            <person name="Melathopoulos A.P."/>
            <person name="Yan X."/>
            <person name="Evans J.D."/>
        </authorList>
    </citation>
    <scope>NUCLEOTIDE SEQUENCE [LARGE SCALE GENOMIC DNA]</scope>
    <source>
        <strain evidence="1 2">BRL 01</strain>
    </source>
</reference>
<dbReference type="EMBL" id="KE647234">
    <property type="protein sequence ID" value="EQB60784.1"/>
    <property type="molecule type" value="Genomic_DNA"/>
</dbReference>
<gene>
    <name evidence="1" type="ORF">NAPIS_ORF01627</name>
</gene>
<evidence type="ECO:0000313" key="1">
    <source>
        <dbReference type="EMBL" id="EQB60784.1"/>
    </source>
</evidence>